<comment type="caution">
    <text evidence="1">The sequence shown here is derived from an EMBL/GenBank/DDBJ whole genome shotgun (WGS) entry which is preliminary data.</text>
</comment>
<gene>
    <name evidence="1" type="ORF">ADL15_39840</name>
</gene>
<dbReference type="SUPFAM" id="SSF52172">
    <property type="entry name" value="CheY-like"/>
    <property type="match status" value="1"/>
</dbReference>
<protein>
    <recommendedName>
        <fullName evidence="3">Response regulatory domain-containing protein</fullName>
    </recommendedName>
</protein>
<keyword evidence="2" id="KW-1185">Reference proteome</keyword>
<dbReference type="GO" id="GO:0006355">
    <property type="term" value="P:regulation of DNA-templated transcription"/>
    <property type="evidence" value="ECO:0007669"/>
    <property type="project" value="InterPro"/>
</dbReference>
<dbReference type="Proteomes" id="UP000053244">
    <property type="component" value="Unassembled WGS sequence"/>
</dbReference>
<dbReference type="InterPro" id="IPR016032">
    <property type="entry name" value="Sig_transdc_resp-reg_C-effctor"/>
</dbReference>
<dbReference type="InterPro" id="IPR011006">
    <property type="entry name" value="CheY-like_superfamily"/>
</dbReference>
<sequence length="206" mass="21501">MPVALHVVVVDPLPLYGIGAATVLSAAGHRVDRVADALAWPRTNERALVLLTLSSRYAWDVLGELSGAGGCKVVAVVDEGTHAGVRAVRAGATSVLARTAEPEVLLRTVEATAYGQSVLPTGLLAALTGASADAVRPSAERLSWLRQLSNGTTVADLARQAGYSERAMFRLLKALYTDLGTRTRMQAVMRAQELGWLPGGNGSSAG</sequence>
<dbReference type="EMBL" id="LLZH01000310">
    <property type="protein sequence ID" value="KUL25859.1"/>
    <property type="molecule type" value="Genomic_DNA"/>
</dbReference>
<dbReference type="SUPFAM" id="SSF46894">
    <property type="entry name" value="C-terminal effector domain of the bipartite response regulators"/>
    <property type="match status" value="1"/>
</dbReference>
<evidence type="ECO:0008006" key="3">
    <source>
        <dbReference type="Google" id="ProtNLM"/>
    </source>
</evidence>
<evidence type="ECO:0000313" key="1">
    <source>
        <dbReference type="EMBL" id="KUL25859.1"/>
    </source>
</evidence>
<evidence type="ECO:0000313" key="2">
    <source>
        <dbReference type="Proteomes" id="UP000053244"/>
    </source>
</evidence>
<proteinExistence type="predicted"/>
<accession>A0A101JFL8</accession>
<dbReference type="OrthoDB" id="3394607at2"/>
<reference evidence="1 2" key="1">
    <citation type="submission" date="2015-10" db="EMBL/GenBank/DDBJ databases">
        <authorList>
            <person name="Gilbert D.G."/>
        </authorList>
    </citation>
    <scope>NUCLEOTIDE SEQUENCE [LARGE SCALE GENOMIC DNA]</scope>
    <source>
        <strain evidence="1 2">NRRL B-16712</strain>
    </source>
</reference>
<dbReference type="GO" id="GO:0003677">
    <property type="term" value="F:DNA binding"/>
    <property type="evidence" value="ECO:0007669"/>
    <property type="project" value="InterPro"/>
</dbReference>
<dbReference type="AlphaFoldDB" id="A0A101JFL8"/>
<name>A0A101JFL8_9ACTN</name>
<organism evidence="1 2">
    <name type="scientific">Actinoplanes awajinensis subsp. mycoplanecinus</name>
    <dbReference type="NCBI Taxonomy" id="135947"/>
    <lineage>
        <taxon>Bacteria</taxon>
        <taxon>Bacillati</taxon>
        <taxon>Actinomycetota</taxon>
        <taxon>Actinomycetes</taxon>
        <taxon>Micromonosporales</taxon>
        <taxon>Micromonosporaceae</taxon>
        <taxon>Actinoplanes</taxon>
    </lineage>
</organism>
<dbReference type="Gene3D" id="3.40.50.2300">
    <property type="match status" value="1"/>
</dbReference>